<dbReference type="RefSeq" id="XP_060454529.1">
    <property type="nucleotide sequence ID" value="XM_060597657.1"/>
</dbReference>
<feature type="transmembrane region" description="Helical" evidence="1">
    <location>
        <begin position="323"/>
        <end position="341"/>
    </location>
</feature>
<accession>A0AA48IFK7</accession>
<name>A0AA48IFK7_9TREE</name>
<gene>
    <name evidence="2" type="ORF">CcaverHIS019_0206250</name>
</gene>
<feature type="transmembrane region" description="Helical" evidence="1">
    <location>
        <begin position="45"/>
        <end position="67"/>
    </location>
</feature>
<feature type="transmembrane region" description="Helical" evidence="1">
    <location>
        <begin position="79"/>
        <end position="97"/>
    </location>
</feature>
<dbReference type="KEGG" id="ccac:CcaHIS019_0206250"/>
<feature type="transmembrane region" description="Helical" evidence="1">
    <location>
        <begin position="118"/>
        <end position="139"/>
    </location>
</feature>
<dbReference type="Proteomes" id="UP001233271">
    <property type="component" value="Chromosome 2"/>
</dbReference>
<keyword evidence="1" id="KW-0472">Membrane</keyword>
<proteinExistence type="predicted"/>
<sequence>MARHHLLTQPLCPNPSYPTSPHSSLGAAMGSQVTLFIAPASRAGIVWFAAHFLITLISTTQVVAYIIRFRQVFPFQENFPLSYLTYALLECYLLKVATAIYQRRWHADCLSTLKNVTALAIGSVATLALVTFHPIVYYGPRPVTRDYNGTSITFNEYDVHYVSVYLNRALSALLALTALYTYTYVVTRPGSPAWDKSMYALASPDEDQVEVRRRGVPSRLITLGIQAMHLGIFLISLRFAWAFLREGPRHVPQALHQLVTEPDARRALGEYTVEFIVGMFTVSCLWTLCTVVFVGISVLVLVYAHAVSRRRYDHALLKNKVHIPLVLLGIIPAWFIGDWPFDWRTGHTLDDSDRWNKSVYSLCIESPLLPTEENEKAGQES</sequence>
<feature type="transmembrane region" description="Helical" evidence="1">
    <location>
        <begin position="275"/>
        <end position="302"/>
    </location>
</feature>
<keyword evidence="1" id="KW-1133">Transmembrane helix</keyword>
<evidence type="ECO:0000313" key="3">
    <source>
        <dbReference type="Proteomes" id="UP001233271"/>
    </source>
</evidence>
<dbReference type="EMBL" id="AP028213">
    <property type="protein sequence ID" value="BEI89263.1"/>
    <property type="molecule type" value="Genomic_DNA"/>
</dbReference>
<evidence type="ECO:0000313" key="2">
    <source>
        <dbReference type="EMBL" id="BEI89263.1"/>
    </source>
</evidence>
<evidence type="ECO:0000256" key="1">
    <source>
        <dbReference type="SAM" id="Phobius"/>
    </source>
</evidence>
<keyword evidence="3" id="KW-1185">Reference proteome</keyword>
<protein>
    <submittedName>
        <fullName evidence="2">Uncharacterized protein</fullName>
    </submittedName>
</protein>
<feature type="transmembrane region" description="Helical" evidence="1">
    <location>
        <begin position="220"/>
        <end position="244"/>
    </location>
</feature>
<organism evidence="2 3">
    <name type="scientific">Cutaneotrichosporon cavernicola</name>
    <dbReference type="NCBI Taxonomy" id="279322"/>
    <lineage>
        <taxon>Eukaryota</taxon>
        <taxon>Fungi</taxon>
        <taxon>Dikarya</taxon>
        <taxon>Basidiomycota</taxon>
        <taxon>Agaricomycotina</taxon>
        <taxon>Tremellomycetes</taxon>
        <taxon>Trichosporonales</taxon>
        <taxon>Trichosporonaceae</taxon>
        <taxon>Cutaneotrichosporon</taxon>
    </lineage>
</organism>
<dbReference type="AlphaFoldDB" id="A0AA48IFK7"/>
<keyword evidence="1" id="KW-0812">Transmembrane</keyword>
<dbReference type="GeneID" id="85493134"/>
<reference evidence="2" key="1">
    <citation type="journal article" date="2023" name="BMC Genomics">
        <title>Chromosome-level genome assemblies of Cutaneotrichosporon spp. (Trichosporonales, Basidiomycota) reveal imbalanced evolution between nucleotide sequences and chromosome synteny.</title>
        <authorList>
            <person name="Kobayashi Y."/>
            <person name="Kayamori A."/>
            <person name="Aoki K."/>
            <person name="Shiwa Y."/>
            <person name="Matsutani M."/>
            <person name="Fujita N."/>
            <person name="Sugita T."/>
            <person name="Iwasaki W."/>
            <person name="Tanaka N."/>
            <person name="Takashima M."/>
        </authorList>
    </citation>
    <scope>NUCLEOTIDE SEQUENCE</scope>
    <source>
        <strain evidence="2">HIS019</strain>
    </source>
</reference>